<dbReference type="AlphaFoldDB" id="A0A9D1NJM0"/>
<dbReference type="Pfam" id="PF00205">
    <property type="entry name" value="TPP_enzyme_M"/>
    <property type="match status" value="1"/>
</dbReference>
<accession>A0A9D1NJM0</accession>
<dbReference type="InterPro" id="IPR018527">
    <property type="entry name" value="Rubredoxin_Fe_BS"/>
</dbReference>
<feature type="compositionally biased region" description="Basic and acidic residues" evidence="8">
    <location>
        <begin position="55"/>
        <end position="65"/>
    </location>
</feature>
<name>A0A9D1NJM0_9BACT</name>
<reference evidence="10" key="1">
    <citation type="submission" date="2020-10" db="EMBL/GenBank/DDBJ databases">
        <authorList>
            <person name="Gilroy R."/>
        </authorList>
    </citation>
    <scope>NUCLEOTIDE SEQUENCE</scope>
    <source>
        <strain evidence="10">10669</strain>
    </source>
</reference>
<dbReference type="GO" id="GO:0030976">
    <property type="term" value="F:thiamine pyrophosphate binding"/>
    <property type="evidence" value="ECO:0007669"/>
    <property type="project" value="InterPro"/>
</dbReference>
<gene>
    <name evidence="10" type="ORF">IAC75_01360</name>
</gene>
<dbReference type="PROSITE" id="PS00202">
    <property type="entry name" value="RUBREDOXIN"/>
    <property type="match status" value="1"/>
</dbReference>
<evidence type="ECO:0000256" key="3">
    <source>
        <dbReference type="ARBA" id="ARBA00022723"/>
    </source>
</evidence>
<dbReference type="GO" id="GO:0003824">
    <property type="term" value="F:catalytic activity"/>
    <property type="evidence" value="ECO:0007669"/>
    <property type="project" value="InterPro"/>
</dbReference>
<evidence type="ECO:0000256" key="5">
    <source>
        <dbReference type="ARBA" id="ARBA00023004"/>
    </source>
</evidence>
<evidence type="ECO:0000256" key="6">
    <source>
        <dbReference type="ARBA" id="ARBA00023052"/>
    </source>
</evidence>
<dbReference type="InterPro" id="IPR024934">
    <property type="entry name" value="Rubredoxin-like_dom"/>
</dbReference>
<dbReference type="Pfam" id="PF02775">
    <property type="entry name" value="TPP_enzyme_C"/>
    <property type="match status" value="1"/>
</dbReference>
<dbReference type="Gene3D" id="2.20.28.10">
    <property type="match status" value="1"/>
</dbReference>
<keyword evidence="3" id="KW-0479">Metal-binding</keyword>
<dbReference type="GO" id="GO:0005506">
    <property type="term" value="F:iron ion binding"/>
    <property type="evidence" value="ECO:0007669"/>
    <property type="project" value="InterPro"/>
</dbReference>
<dbReference type="GO" id="GO:0000287">
    <property type="term" value="F:magnesium ion binding"/>
    <property type="evidence" value="ECO:0007669"/>
    <property type="project" value="InterPro"/>
</dbReference>
<evidence type="ECO:0000313" key="10">
    <source>
        <dbReference type="EMBL" id="HIV03781.1"/>
    </source>
</evidence>
<evidence type="ECO:0000259" key="9">
    <source>
        <dbReference type="PROSITE" id="PS50903"/>
    </source>
</evidence>
<evidence type="ECO:0000256" key="1">
    <source>
        <dbReference type="ARBA" id="ARBA00007812"/>
    </source>
</evidence>
<dbReference type="InterPro" id="IPR029035">
    <property type="entry name" value="DHS-like_NAD/FAD-binding_dom"/>
</dbReference>
<protein>
    <submittedName>
        <fullName evidence="10">Rubredoxin</fullName>
    </submittedName>
</protein>
<comment type="similarity">
    <text evidence="1 7">Belongs to the TPP enzyme family.</text>
</comment>
<proteinExistence type="inferred from homology"/>
<dbReference type="SUPFAM" id="SSF57802">
    <property type="entry name" value="Rubredoxin-like"/>
    <property type="match status" value="1"/>
</dbReference>
<dbReference type="SUPFAM" id="SSF52467">
    <property type="entry name" value="DHS-like NAD/FAD-binding domain"/>
    <property type="match status" value="1"/>
</dbReference>
<evidence type="ECO:0000313" key="11">
    <source>
        <dbReference type="Proteomes" id="UP000886812"/>
    </source>
</evidence>
<reference evidence="10" key="2">
    <citation type="journal article" date="2021" name="PeerJ">
        <title>Extensive microbial diversity within the chicken gut microbiome revealed by metagenomics and culture.</title>
        <authorList>
            <person name="Gilroy R."/>
            <person name="Ravi A."/>
            <person name="Getino M."/>
            <person name="Pursley I."/>
            <person name="Horton D.L."/>
            <person name="Alikhan N.F."/>
            <person name="Baker D."/>
            <person name="Gharbi K."/>
            <person name="Hall N."/>
            <person name="Watson M."/>
            <person name="Adriaenssens E.M."/>
            <person name="Foster-Nyarko E."/>
            <person name="Jarju S."/>
            <person name="Secka A."/>
            <person name="Antonio M."/>
            <person name="Oren A."/>
            <person name="Chaudhuri R.R."/>
            <person name="La Ragione R."/>
            <person name="Hildebrand F."/>
            <person name="Pallen M.J."/>
        </authorList>
    </citation>
    <scope>NUCLEOTIDE SEQUENCE</scope>
    <source>
        <strain evidence="10">10669</strain>
    </source>
</reference>
<dbReference type="InterPro" id="IPR012001">
    <property type="entry name" value="Thiamin_PyroP_enz_TPP-bd_dom"/>
</dbReference>
<keyword evidence="5" id="KW-0408">Iron</keyword>
<dbReference type="PANTHER" id="PTHR42981">
    <property type="entry name" value="PYRUVATE DEHYDROGENASE [UBIQUINONE]"/>
    <property type="match status" value="1"/>
</dbReference>
<dbReference type="SUPFAM" id="SSF52518">
    <property type="entry name" value="Thiamin diphosphate-binding fold (THDP-binding)"/>
    <property type="match status" value="2"/>
</dbReference>
<dbReference type="Gene3D" id="3.40.50.970">
    <property type="match status" value="2"/>
</dbReference>
<dbReference type="InterPro" id="IPR011766">
    <property type="entry name" value="TPP_enzyme_TPP-bd"/>
</dbReference>
<keyword evidence="6 7" id="KW-0786">Thiamine pyrophosphate</keyword>
<dbReference type="InterPro" id="IPR024935">
    <property type="entry name" value="Rubredoxin_dom"/>
</dbReference>
<dbReference type="Pfam" id="PF00301">
    <property type="entry name" value="Rubredoxin"/>
    <property type="match status" value="1"/>
</dbReference>
<evidence type="ECO:0000256" key="7">
    <source>
        <dbReference type="RuleBase" id="RU362132"/>
    </source>
</evidence>
<dbReference type="EMBL" id="DVOG01000037">
    <property type="protein sequence ID" value="HIV03781.1"/>
    <property type="molecule type" value="Genomic_DNA"/>
</dbReference>
<evidence type="ECO:0000256" key="2">
    <source>
        <dbReference type="ARBA" id="ARBA00022448"/>
    </source>
</evidence>
<feature type="region of interest" description="Disordered" evidence="8">
    <location>
        <begin position="46"/>
        <end position="67"/>
    </location>
</feature>
<dbReference type="Proteomes" id="UP000886812">
    <property type="component" value="Unassembled WGS sequence"/>
</dbReference>
<dbReference type="PROSITE" id="PS50903">
    <property type="entry name" value="RUBREDOXIN_LIKE"/>
    <property type="match status" value="1"/>
</dbReference>
<keyword evidence="4" id="KW-0249">Electron transport</keyword>
<dbReference type="CDD" id="cd00730">
    <property type="entry name" value="rubredoxin"/>
    <property type="match status" value="1"/>
</dbReference>
<dbReference type="InterPro" id="IPR029061">
    <property type="entry name" value="THDP-binding"/>
</dbReference>
<dbReference type="Pfam" id="PF02776">
    <property type="entry name" value="TPP_enzyme_N"/>
    <property type="match status" value="1"/>
</dbReference>
<dbReference type="PANTHER" id="PTHR42981:SF2">
    <property type="entry name" value="PYRUVATE DEHYDROGENASE [UBIQUINONE]"/>
    <property type="match status" value="1"/>
</dbReference>
<evidence type="ECO:0000256" key="8">
    <source>
        <dbReference type="SAM" id="MobiDB-lite"/>
    </source>
</evidence>
<dbReference type="InterPro" id="IPR012000">
    <property type="entry name" value="Thiamin_PyroP_enz_cen_dom"/>
</dbReference>
<dbReference type="InterPro" id="IPR047211">
    <property type="entry name" value="POXB-like"/>
</dbReference>
<feature type="domain" description="Rubredoxin-like" evidence="9">
    <location>
        <begin position="2"/>
        <end position="43"/>
    </location>
</feature>
<comment type="caution">
    <text evidence="10">The sequence shown here is derived from an EMBL/GenBank/DDBJ whole genome shotgun (WGS) entry which is preliminary data.</text>
</comment>
<dbReference type="GO" id="GO:0019752">
    <property type="term" value="P:carboxylic acid metabolic process"/>
    <property type="evidence" value="ECO:0007669"/>
    <property type="project" value="UniProtKB-ARBA"/>
</dbReference>
<sequence length="611" mass="63948">MKFRCTVCGFVYDEEKENKAWENLPEGWTCPICGVGKELFEAETPRGNVATAETPRADGPRDSKPRFGRTAADVIAETLRNFGVKSVFGMVGHSNLGMADAFRKLAEHGDASFVSVRHEGAAAFAAAAYGKLTGMPAACLTIAGPGATNLLTGLADAALDRAPVVALTGQTPTRELGRGAFQELDLTLALSVATRSRQTAAEASDFAGLAARACRSAILTQSVSHIVLPDDVQNVPAAENAAAGTPAGFVFSGVSGRASKDALDTAASMLSRAKRPFVVMGEGCRLAIPEAVAFAEALNAATATTYRAKGFVPDAFPLACGVVGRSGTPVAAKMMAEADCIVGLGVGFSNHSEIAKGKPTLQFDRDPAALGRLRGVDCGVVGDLAETLPLMTERLRGRAAGENPRERIAALRREWRAEKQRRAEKGGVGKIAPAAVCAVLSECVPANAVVSADVGNVAYALGRYFEAREQRFLLSFYLGSIGVGLPAAIGAWRAVRDHPELGARPVVAVVGDGGLGQYLAEWTTVVRCGMDIKCVVFNNSELAKISLEQRNAHVSVWETHLLNPNFAEFAKLCGSAGVRIGDPAKLAAEMRSAFAIPGPALIEVLTDPDGA</sequence>
<organism evidence="10 11">
    <name type="scientific">Candidatus Spyradosoma merdigallinarum</name>
    <dbReference type="NCBI Taxonomy" id="2840950"/>
    <lineage>
        <taxon>Bacteria</taxon>
        <taxon>Pseudomonadati</taxon>
        <taxon>Verrucomicrobiota</taxon>
        <taxon>Opitutia</taxon>
        <taxon>Opitutia incertae sedis</taxon>
        <taxon>Candidatus Spyradosoma</taxon>
    </lineage>
</organism>
<evidence type="ECO:0000256" key="4">
    <source>
        <dbReference type="ARBA" id="ARBA00022982"/>
    </source>
</evidence>
<dbReference type="Gene3D" id="3.40.50.1220">
    <property type="entry name" value="TPP-binding domain"/>
    <property type="match status" value="1"/>
</dbReference>
<keyword evidence="2" id="KW-0813">Transport</keyword>